<accession>A0AAD3T1G0</accession>
<dbReference type="AlphaFoldDB" id="A0AAD3T1G0"/>
<feature type="compositionally biased region" description="Basic residues" evidence="1">
    <location>
        <begin position="81"/>
        <end position="91"/>
    </location>
</feature>
<sequence>MSPALHLTSNRIPGYGQSESGCLPCLGVYGKAAWKPPSPQSDCKTIFKVRTVSVKCSSRLTSFSCKASSNNPRRNPEFPRQNRHGFSRNRNRQNEERDSSENGEESELLSMKNGPLLSLSHNNSRHQATAAPGPREREIVELFRKVQAQLRERMAAKEERKVDTSRGQSKERETVDSLLKLLRKHSIEHGKRKVDEGSSSADEGDKSRSFFNSDNIARDEPQELDPRHIDVHPRISDGDLPFPRLAMNL</sequence>
<dbReference type="EMBL" id="BSYO01000022">
    <property type="protein sequence ID" value="GMH20887.1"/>
    <property type="molecule type" value="Genomic_DNA"/>
</dbReference>
<dbReference type="PANTHER" id="PTHR34449">
    <property type="entry name" value="RHO TERMINATION FACTOR"/>
    <property type="match status" value="1"/>
</dbReference>
<feature type="region of interest" description="Disordered" evidence="1">
    <location>
        <begin position="154"/>
        <end position="249"/>
    </location>
</feature>
<protein>
    <submittedName>
        <fullName evidence="2">Uncharacterized protein</fullName>
    </submittedName>
</protein>
<feature type="region of interest" description="Disordered" evidence="1">
    <location>
        <begin position="65"/>
        <end position="136"/>
    </location>
</feature>
<evidence type="ECO:0000256" key="1">
    <source>
        <dbReference type="SAM" id="MobiDB-lite"/>
    </source>
</evidence>
<organism evidence="2 3">
    <name type="scientific">Nepenthes gracilis</name>
    <name type="common">Slender pitcher plant</name>
    <dbReference type="NCBI Taxonomy" id="150966"/>
    <lineage>
        <taxon>Eukaryota</taxon>
        <taxon>Viridiplantae</taxon>
        <taxon>Streptophyta</taxon>
        <taxon>Embryophyta</taxon>
        <taxon>Tracheophyta</taxon>
        <taxon>Spermatophyta</taxon>
        <taxon>Magnoliopsida</taxon>
        <taxon>eudicotyledons</taxon>
        <taxon>Gunneridae</taxon>
        <taxon>Pentapetalae</taxon>
        <taxon>Caryophyllales</taxon>
        <taxon>Nepenthaceae</taxon>
        <taxon>Nepenthes</taxon>
    </lineage>
</organism>
<proteinExistence type="predicted"/>
<evidence type="ECO:0000313" key="2">
    <source>
        <dbReference type="EMBL" id="GMH20887.1"/>
    </source>
</evidence>
<evidence type="ECO:0000313" key="3">
    <source>
        <dbReference type="Proteomes" id="UP001279734"/>
    </source>
</evidence>
<feature type="compositionally biased region" description="Basic and acidic residues" evidence="1">
    <location>
        <begin position="154"/>
        <end position="175"/>
    </location>
</feature>
<dbReference type="Proteomes" id="UP001279734">
    <property type="component" value="Unassembled WGS sequence"/>
</dbReference>
<keyword evidence="3" id="KW-1185">Reference proteome</keyword>
<comment type="caution">
    <text evidence="2">The sequence shown here is derived from an EMBL/GenBank/DDBJ whole genome shotgun (WGS) entry which is preliminary data.</text>
</comment>
<feature type="compositionally biased region" description="Basic and acidic residues" evidence="1">
    <location>
        <begin position="216"/>
        <end position="237"/>
    </location>
</feature>
<reference evidence="2" key="1">
    <citation type="submission" date="2023-05" db="EMBL/GenBank/DDBJ databases">
        <title>Nepenthes gracilis genome sequencing.</title>
        <authorList>
            <person name="Fukushima K."/>
        </authorList>
    </citation>
    <scope>NUCLEOTIDE SEQUENCE</scope>
    <source>
        <strain evidence="2">SING2019-196</strain>
    </source>
</reference>
<name>A0AAD3T1G0_NEPGR</name>
<feature type="compositionally biased region" description="Basic and acidic residues" evidence="1">
    <location>
        <begin position="185"/>
        <end position="196"/>
    </location>
</feature>
<dbReference type="PANTHER" id="PTHR34449:SF5">
    <property type="entry name" value="ATP BINDING _ ATPASE"/>
    <property type="match status" value="1"/>
</dbReference>
<gene>
    <name evidence="2" type="ORF">Nepgr_022729</name>
</gene>